<comment type="similarity">
    <text evidence="2">Belongs to the FAD-binding monooxygenase family.</text>
</comment>
<evidence type="ECO:0000256" key="6">
    <source>
        <dbReference type="SAM" id="Phobius"/>
    </source>
</evidence>
<evidence type="ECO:0000256" key="1">
    <source>
        <dbReference type="ARBA" id="ARBA00001974"/>
    </source>
</evidence>
<dbReference type="GO" id="GO:0050661">
    <property type="term" value="F:NADP binding"/>
    <property type="evidence" value="ECO:0007669"/>
    <property type="project" value="InterPro"/>
</dbReference>
<dbReference type="GO" id="GO:0004499">
    <property type="term" value="F:N,N-dimethylaniline monooxygenase activity"/>
    <property type="evidence" value="ECO:0007669"/>
    <property type="project" value="InterPro"/>
</dbReference>
<accession>A0AAN6DRZ3</accession>
<dbReference type="Proteomes" id="UP001203852">
    <property type="component" value="Unassembled WGS sequence"/>
</dbReference>
<protein>
    <submittedName>
        <fullName evidence="7">Cyclohexanone monooxygenase</fullName>
    </submittedName>
</protein>
<dbReference type="PANTHER" id="PTHR42877">
    <property type="entry name" value="L-ORNITHINE N(5)-MONOOXYGENASE-RELATED"/>
    <property type="match status" value="1"/>
</dbReference>
<dbReference type="Gene3D" id="3.50.50.60">
    <property type="entry name" value="FAD/NAD(P)-binding domain"/>
    <property type="match status" value="2"/>
</dbReference>
<comment type="caution">
    <text evidence="7">The sequence shown here is derived from an EMBL/GenBank/DDBJ whole genome shotgun (WGS) entry which is preliminary data.</text>
</comment>
<evidence type="ECO:0000313" key="8">
    <source>
        <dbReference type="Proteomes" id="UP001203852"/>
    </source>
</evidence>
<reference evidence="7" key="1">
    <citation type="journal article" date="2022" name="bioRxiv">
        <title>Deciphering the potential niche of two novel black yeast fungi from a biological soil crust based on their genomes, phenotypes, and melanin regulation.</title>
        <authorList>
            <consortium name="DOE Joint Genome Institute"/>
            <person name="Carr E.C."/>
            <person name="Barton Q."/>
            <person name="Grambo S."/>
            <person name="Sullivan M."/>
            <person name="Renfro C.M."/>
            <person name="Kuo A."/>
            <person name="Pangilinan J."/>
            <person name="Lipzen A."/>
            <person name="Keymanesh K."/>
            <person name="Savage E."/>
            <person name="Barry K."/>
            <person name="Grigoriev I.V."/>
            <person name="Riekhof W.R."/>
            <person name="Harris S.S."/>
        </authorList>
    </citation>
    <scope>NUCLEOTIDE SEQUENCE</scope>
    <source>
        <strain evidence="7">JF 03-4F</strain>
    </source>
</reference>
<dbReference type="SUPFAM" id="SSF51905">
    <property type="entry name" value="FAD/NAD(P)-binding domain"/>
    <property type="match status" value="2"/>
</dbReference>
<gene>
    <name evidence="7" type="ORF">EDD36DRAFT_299712</name>
</gene>
<keyword evidence="4" id="KW-0274">FAD</keyword>
<keyword evidence="5" id="KW-0560">Oxidoreductase</keyword>
<dbReference type="AlphaFoldDB" id="A0AAN6DRZ3"/>
<keyword evidence="8" id="KW-1185">Reference proteome</keyword>
<keyword evidence="6" id="KW-1133">Transmembrane helix</keyword>
<feature type="transmembrane region" description="Helical" evidence="6">
    <location>
        <begin position="543"/>
        <end position="564"/>
    </location>
</feature>
<dbReference type="Pfam" id="PF00743">
    <property type="entry name" value="FMO-like"/>
    <property type="match status" value="1"/>
</dbReference>
<dbReference type="InterPro" id="IPR020946">
    <property type="entry name" value="Flavin_mOase-like"/>
</dbReference>
<dbReference type="InterPro" id="IPR036188">
    <property type="entry name" value="FAD/NAD-bd_sf"/>
</dbReference>
<evidence type="ECO:0000256" key="4">
    <source>
        <dbReference type="ARBA" id="ARBA00022827"/>
    </source>
</evidence>
<proteinExistence type="inferred from homology"/>
<keyword evidence="7" id="KW-0503">Monooxygenase</keyword>
<keyword evidence="6" id="KW-0472">Membrane</keyword>
<evidence type="ECO:0000256" key="5">
    <source>
        <dbReference type="ARBA" id="ARBA00023002"/>
    </source>
</evidence>
<keyword evidence="6" id="KW-0812">Transmembrane</keyword>
<evidence type="ECO:0000313" key="7">
    <source>
        <dbReference type="EMBL" id="KAI1611745.1"/>
    </source>
</evidence>
<evidence type="ECO:0000256" key="3">
    <source>
        <dbReference type="ARBA" id="ARBA00022630"/>
    </source>
</evidence>
<comment type="cofactor">
    <cofactor evidence="1">
        <name>FAD</name>
        <dbReference type="ChEBI" id="CHEBI:57692"/>
    </cofactor>
</comment>
<dbReference type="EMBL" id="MU404356">
    <property type="protein sequence ID" value="KAI1611745.1"/>
    <property type="molecule type" value="Genomic_DNA"/>
</dbReference>
<evidence type="ECO:0000256" key="2">
    <source>
        <dbReference type="ARBA" id="ARBA00010139"/>
    </source>
</evidence>
<keyword evidence="3" id="KW-0285">Flavoprotein</keyword>
<dbReference type="GO" id="GO:0050660">
    <property type="term" value="F:flavin adenine dinucleotide binding"/>
    <property type="evidence" value="ECO:0007669"/>
    <property type="project" value="InterPro"/>
</dbReference>
<dbReference type="InterPro" id="IPR051209">
    <property type="entry name" value="FAD-bind_Monooxygenase_sf"/>
</dbReference>
<organism evidence="7 8">
    <name type="scientific">Exophiala viscosa</name>
    <dbReference type="NCBI Taxonomy" id="2486360"/>
    <lineage>
        <taxon>Eukaryota</taxon>
        <taxon>Fungi</taxon>
        <taxon>Dikarya</taxon>
        <taxon>Ascomycota</taxon>
        <taxon>Pezizomycotina</taxon>
        <taxon>Eurotiomycetes</taxon>
        <taxon>Chaetothyriomycetidae</taxon>
        <taxon>Chaetothyriales</taxon>
        <taxon>Herpotrichiellaceae</taxon>
        <taxon>Exophiala</taxon>
    </lineage>
</organism>
<sequence length="573" mass="64121">MGGDAGDMPWPQVVVGNKNHTEAAVVIIGGGISGMCTAIDLIKRNNCRNFIILEKSGGLGGTWRDNKYPGCCCDVFSHLYSLSFEQNSDWTREYPGQEEILQYLMEVARKYDLYRYVRFNTAVDSAKWDDADKKWKTTVSVQGAKDAEFGSTYTIASDFLVSAVGQLNVPQLPDIPGLNQFKGKIMHSARWDWSYDIRGKKVAIIGNGATAAQIIPEIAKEVGHLTIHQRTPNWIVPRLDAPIAPWRRNMYKYVPMIRWRKRAEMMDFRESVYDAVFDNASSVAQDFETLSKGHMHTQLPDRPDLWENLQPNYSIGCKRIIISDDYFPVFQRDNVKLETGRIDNITANGIVTEGKEEDYDLIVLATGFRTLEFMHPIDVTGSAGRPLSSIWKDGGQALYGVTVESLPNFAMLYGPNTNLGHNSIILMIEAQSRYINALIREVLTARGRGHSLVIQPKAARIEEFNDGIQGQLRKSSFADPNCNSWYKKGDGKITNNWSGTVIEYQKLLSDVNWSDFDLSGNEADEVAGRQKTHIGRVVEESVVSYQTMALTALSLAAVGAGIALRNAGRLRLR</sequence>
<name>A0AAN6DRZ3_9EURO</name>
<dbReference type="PANTHER" id="PTHR42877:SF4">
    <property type="entry name" value="FAD_NAD(P)-BINDING DOMAIN-CONTAINING PROTEIN-RELATED"/>
    <property type="match status" value="1"/>
</dbReference>